<dbReference type="Proteomes" id="UP000002663">
    <property type="component" value="Chromosome"/>
</dbReference>
<proteinExistence type="predicted"/>
<dbReference type="AlphaFoldDB" id="A0AAN1VRK0"/>
<dbReference type="RefSeq" id="WP_014125205.1">
    <property type="nucleotide sequence ID" value="NC_016052.1"/>
</dbReference>
<organism evidence="1 2">
    <name type="scientific">Tetragenococcus halophilus (strain DSM 20338 / JCM 20259 / NCIMB 9735 / NBRC 12172)</name>
    <name type="common">Pediococcus halophilus</name>
    <dbReference type="NCBI Taxonomy" id="945021"/>
    <lineage>
        <taxon>Bacteria</taxon>
        <taxon>Bacillati</taxon>
        <taxon>Bacillota</taxon>
        <taxon>Bacilli</taxon>
        <taxon>Lactobacillales</taxon>
        <taxon>Enterococcaceae</taxon>
        <taxon>Tetragenococcus</taxon>
    </lineage>
</organism>
<sequence length="65" mass="7627">MVRAYEWITNDDMSHILETDDKDQLIKYKGMYIEEILSDSIILKTENGIEAEIEANDLKIYEVSE</sequence>
<dbReference type="EMBL" id="AP012046">
    <property type="protein sequence ID" value="BAK95163.1"/>
    <property type="molecule type" value="Genomic_DNA"/>
</dbReference>
<reference evidence="1 2" key="1">
    <citation type="submission" date="2011-01" db="EMBL/GenBank/DDBJ databases">
        <title>Whole genome sequence of Tetragenococcus halophilus NBRC 12172.</title>
        <authorList>
            <person name="Nakazawa H."/>
            <person name="Omata S."/>
            <person name="Koga C."/>
            <person name="Watanabe Y."/>
            <person name="Katano Y."/>
            <person name="Ito N."/>
            <person name="Tsukatani N."/>
            <person name="Ankai A."/>
            <person name="Oguchi A."/>
            <person name="Fukui S."/>
            <person name="Yashiro I."/>
            <person name="Kamata S."/>
            <person name="Hashimoto Y."/>
            <person name="Yamazaki J."/>
            <person name="Taguchi H."/>
            <person name="Tanaka A."/>
            <person name="Koyama T."/>
            <person name="Ichige A."/>
            <person name="Hanya Y."/>
            <person name="Tanikawa S."/>
            <person name="Yamazaki S."/>
            <person name="Fujita N."/>
        </authorList>
    </citation>
    <scope>NUCLEOTIDE SEQUENCE [LARGE SCALE GENOMIC DNA]</scope>
    <source>
        <strain evidence="2">DSM 20338 / JCM 20259 / NCIMB 9735 / NBRC 12172</strain>
    </source>
</reference>
<name>A0AAN1VRK0_TETHN</name>
<evidence type="ECO:0000313" key="1">
    <source>
        <dbReference type="EMBL" id="BAK95163.1"/>
    </source>
</evidence>
<evidence type="ECO:0000313" key="2">
    <source>
        <dbReference type="Proteomes" id="UP000002663"/>
    </source>
</evidence>
<gene>
    <name evidence="1" type="ordered locus">TEH_18360</name>
</gene>
<accession>A0AAN1VRK0</accession>
<dbReference type="KEGG" id="thl:TEH_18360"/>
<protein>
    <submittedName>
        <fullName evidence="1">Uncharacterized protein</fullName>
    </submittedName>
</protein>